<comment type="caution">
    <text evidence="2">The sequence shown here is derived from an EMBL/GenBank/DDBJ whole genome shotgun (WGS) entry which is preliminary data.</text>
</comment>
<gene>
    <name evidence="2" type="primary">sprC</name>
    <name evidence="2" type="ORF">SGQ83_13725</name>
</gene>
<evidence type="ECO:0000313" key="2">
    <source>
        <dbReference type="EMBL" id="MDX6190416.1"/>
    </source>
</evidence>
<dbReference type="InterPro" id="IPR013783">
    <property type="entry name" value="Ig-like_fold"/>
</dbReference>
<dbReference type="Proteomes" id="UP001273350">
    <property type="component" value="Unassembled WGS sequence"/>
</dbReference>
<reference evidence="2 3" key="1">
    <citation type="submission" date="2023-11" db="EMBL/GenBank/DDBJ databases">
        <title>Unpublished Manusciprt.</title>
        <authorList>
            <person name="Saticioglu I.B."/>
            <person name="Ay H."/>
            <person name="Ajmi N."/>
            <person name="Altun S."/>
            <person name="Duman M."/>
        </authorList>
    </citation>
    <scope>NUCLEOTIDE SEQUENCE [LARGE SCALE GENOMIC DNA]</scope>
    <source>
        <strain evidence="2 3">Fl-318</strain>
    </source>
</reference>
<keyword evidence="1" id="KW-0732">Signal</keyword>
<keyword evidence="3" id="KW-1185">Reference proteome</keyword>
<accession>A0ABU4RCU8</accession>
<dbReference type="RefSeq" id="WP_230004021.1">
    <property type="nucleotide sequence ID" value="NZ_CP087134.1"/>
</dbReference>
<organism evidence="2 3">
    <name type="scientific">Flavobacterium cupriresistens</name>
    <dbReference type="NCBI Taxonomy" id="2893885"/>
    <lineage>
        <taxon>Bacteria</taxon>
        <taxon>Pseudomonadati</taxon>
        <taxon>Bacteroidota</taxon>
        <taxon>Flavobacteriia</taxon>
        <taxon>Flavobacteriales</taxon>
        <taxon>Flavobacteriaceae</taxon>
        <taxon>Flavobacterium</taxon>
    </lineage>
</organism>
<sequence length="489" mass="52834">MIQKTTLIFTKFFLLFGMLFCANSSLFAQTKVVNPEILSFDRICAGTVHNEYNATFTYSGFPAGTEFTVELSTDNFVTVIPAATILPVINDTPTQKTIKFAVPSTLKGSDTYSLRVSTAGYASPKFTSFAHKTAFPIYFKAHDNQYTINNFKGTATFCAGGSYLLTIDPDRADPLNESPLKYDFLTYNWYKDNGVSVPPTLVAAATGPSYSVTAEGVYYVETNYGTCSSESYSNRVTVSSSGSGSAVSVTSSLGNPFCSSGAGTVLTATSGNSYVWSKDGKVLAGQTTRSINANESGLYSVAVDFGGCVANGTIDLKSNSFSASIDVADTYKLKAGETLKVSITSDATNPTYEWYLNNNLIDGANTDTYQIAVRGSYRAKISQSSGCISSKEFAFRVTSEEDAKTNVVPNIVKLSSSSPYWNVPEVYKTPDTKITILSSNGEVMYDDVGSNYDPEFNSFIKDFKNVNPVYYYVIKSSSGDKKGSITVIK</sequence>
<proteinExistence type="predicted"/>
<dbReference type="EMBL" id="JAWXVI010000007">
    <property type="protein sequence ID" value="MDX6190416.1"/>
    <property type="molecule type" value="Genomic_DNA"/>
</dbReference>
<name>A0ABU4RCU8_9FLAO</name>
<dbReference type="Gene3D" id="2.60.40.10">
    <property type="entry name" value="Immunoglobulins"/>
    <property type="match status" value="1"/>
</dbReference>
<evidence type="ECO:0000313" key="3">
    <source>
        <dbReference type="Proteomes" id="UP001273350"/>
    </source>
</evidence>
<feature type="chain" id="PRO_5045961540" evidence="1">
    <location>
        <begin position="29"/>
        <end position="489"/>
    </location>
</feature>
<protein>
    <submittedName>
        <fullName evidence="2">Gliding motility protein SprC</fullName>
    </submittedName>
</protein>
<evidence type="ECO:0000256" key="1">
    <source>
        <dbReference type="SAM" id="SignalP"/>
    </source>
</evidence>
<feature type="signal peptide" evidence="1">
    <location>
        <begin position="1"/>
        <end position="28"/>
    </location>
</feature>